<keyword evidence="4" id="KW-1185">Reference proteome</keyword>
<feature type="chain" id="PRO_5006063222" evidence="1">
    <location>
        <begin position="21"/>
        <end position="321"/>
    </location>
</feature>
<feature type="domain" description="Porin" evidence="2">
    <location>
        <begin position="7"/>
        <end position="304"/>
    </location>
</feature>
<evidence type="ECO:0000259" key="2">
    <source>
        <dbReference type="Pfam" id="PF13609"/>
    </source>
</evidence>
<name>A0A0P1GA45_9RHOB</name>
<dbReference type="OrthoDB" id="7326315at2"/>
<evidence type="ECO:0000313" key="3">
    <source>
        <dbReference type="EMBL" id="CUH78291.1"/>
    </source>
</evidence>
<sequence>MKKILFASTALVAFAGAASAEVALSGVAELGVIGSDAYAGTEFHTDIDVTFTMTGEADNGLTFGASIDLDESDEDDAEAAIVPPGTAPRGSNAFAERTQGGESIFVAYGAMRLDMGDVDGAYDAALTEAIIGGSITDDLEHAGYNGNAGLDGTYGGQIATFSYAASGFTGYVSAEIDDQAAGTAQRDAVWGVGVKYSTAISSATVGFGLGYQSAGSVEIMGVSADIKMDNGIQAILNYSDTDGMAADYKHMGIALGYTMNALTVGVNYGKYDFDAGTENTGYGLAVNYDLGGGLVAQAGYGKSDRAGVEADQWSLGLAMSF</sequence>
<dbReference type="InterPro" id="IPR033900">
    <property type="entry name" value="Gram_neg_porin_domain"/>
</dbReference>
<evidence type="ECO:0000256" key="1">
    <source>
        <dbReference type="SAM" id="SignalP"/>
    </source>
</evidence>
<dbReference type="Proteomes" id="UP000054935">
    <property type="component" value="Unassembled WGS sequence"/>
</dbReference>
<dbReference type="Gene3D" id="2.40.160.10">
    <property type="entry name" value="Porin"/>
    <property type="match status" value="1"/>
</dbReference>
<dbReference type="STRING" id="441103.TRN7648_01902"/>
<dbReference type="GO" id="GO:0015288">
    <property type="term" value="F:porin activity"/>
    <property type="evidence" value="ECO:0007669"/>
    <property type="project" value="InterPro"/>
</dbReference>
<accession>A0A0P1GA45</accession>
<dbReference type="GO" id="GO:0016020">
    <property type="term" value="C:membrane"/>
    <property type="evidence" value="ECO:0007669"/>
    <property type="project" value="InterPro"/>
</dbReference>
<dbReference type="RefSeq" id="WP_058247411.1">
    <property type="nucleotide sequence ID" value="NZ_CYSE01000003.1"/>
</dbReference>
<reference evidence="3 4" key="1">
    <citation type="submission" date="2015-09" db="EMBL/GenBank/DDBJ databases">
        <authorList>
            <consortium name="Swine Surveillance"/>
        </authorList>
    </citation>
    <scope>NUCLEOTIDE SEQUENCE [LARGE SCALE GENOMIC DNA]</scope>
    <source>
        <strain evidence="3 4">CECT 7648</strain>
    </source>
</reference>
<organism evidence="3 4">
    <name type="scientific">Tropicibacter naphthalenivorans</name>
    <dbReference type="NCBI Taxonomy" id="441103"/>
    <lineage>
        <taxon>Bacteria</taxon>
        <taxon>Pseudomonadati</taxon>
        <taxon>Pseudomonadota</taxon>
        <taxon>Alphaproteobacteria</taxon>
        <taxon>Rhodobacterales</taxon>
        <taxon>Roseobacteraceae</taxon>
        <taxon>Tropicibacter</taxon>
    </lineage>
</organism>
<dbReference type="Pfam" id="PF13609">
    <property type="entry name" value="Porin_4"/>
    <property type="match status" value="1"/>
</dbReference>
<keyword evidence="1" id="KW-0732">Signal</keyword>
<proteinExistence type="predicted"/>
<feature type="signal peptide" evidence="1">
    <location>
        <begin position="1"/>
        <end position="20"/>
    </location>
</feature>
<dbReference type="SUPFAM" id="SSF56935">
    <property type="entry name" value="Porins"/>
    <property type="match status" value="1"/>
</dbReference>
<dbReference type="AlphaFoldDB" id="A0A0P1GA45"/>
<protein>
    <submittedName>
        <fullName evidence="3">Porin</fullName>
    </submittedName>
</protein>
<evidence type="ECO:0000313" key="4">
    <source>
        <dbReference type="Proteomes" id="UP000054935"/>
    </source>
</evidence>
<dbReference type="EMBL" id="CYSE01000003">
    <property type="protein sequence ID" value="CUH78291.1"/>
    <property type="molecule type" value="Genomic_DNA"/>
</dbReference>
<dbReference type="InterPro" id="IPR023614">
    <property type="entry name" value="Porin_dom_sf"/>
</dbReference>
<gene>
    <name evidence="3" type="ORF">TRN7648_01902</name>
</gene>